<dbReference type="Proteomes" id="UP000014461">
    <property type="component" value="Unassembled WGS sequence"/>
</dbReference>
<dbReference type="PANTHER" id="PTHR28620:SF1">
    <property type="entry name" value="CENP-V_GFA DOMAIN-CONTAINING PROTEIN"/>
    <property type="match status" value="1"/>
</dbReference>
<reference evidence="5" key="1">
    <citation type="journal article" date="2013" name="Genome Announc.">
        <title>Draft Genome Sequence of Agarivorans albus Strain MKT 106T, an Agarolytic Marine Bacterium.</title>
        <authorList>
            <person name="Yasuike M."/>
            <person name="Nakamura Y."/>
            <person name="Kai W."/>
            <person name="Fujiwara A."/>
            <person name="Fukui Y."/>
            <person name="Satomi M."/>
            <person name="Sano M."/>
        </authorList>
    </citation>
    <scope>NUCLEOTIDE SEQUENCE [LARGE SCALE GENOMIC DNA]</scope>
</reference>
<keyword evidence="6" id="KW-1185">Reference proteome</keyword>
<comment type="similarity">
    <text evidence="1">Belongs to the Gfa family.</text>
</comment>
<dbReference type="EMBL" id="BARX01000014">
    <property type="protein sequence ID" value="GAD02227.1"/>
    <property type="molecule type" value="Genomic_DNA"/>
</dbReference>
<evidence type="ECO:0000256" key="3">
    <source>
        <dbReference type="ARBA" id="ARBA00022833"/>
    </source>
</evidence>
<accession>R9PLI9</accession>
<evidence type="ECO:0000259" key="4">
    <source>
        <dbReference type="PROSITE" id="PS51891"/>
    </source>
</evidence>
<dbReference type="GO" id="GO:0016846">
    <property type="term" value="F:carbon-sulfur lyase activity"/>
    <property type="evidence" value="ECO:0007669"/>
    <property type="project" value="InterPro"/>
</dbReference>
<dbReference type="InterPro" id="IPR052355">
    <property type="entry name" value="CENP-V-like"/>
</dbReference>
<evidence type="ECO:0000313" key="6">
    <source>
        <dbReference type="Proteomes" id="UP000014461"/>
    </source>
</evidence>
<dbReference type="PROSITE" id="PS51891">
    <property type="entry name" value="CENP_V_GFA"/>
    <property type="match status" value="1"/>
</dbReference>
<keyword evidence="3" id="KW-0862">Zinc</keyword>
<dbReference type="PANTHER" id="PTHR28620">
    <property type="entry name" value="CENTROMERE PROTEIN V"/>
    <property type="match status" value="1"/>
</dbReference>
<dbReference type="InterPro" id="IPR011057">
    <property type="entry name" value="Mss4-like_sf"/>
</dbReference>
<dbReference type="OrthoDB" id="9805575at2"/>
<evidence type="ECO:0000256" key="1">
    <source>
        <dbReference type="ARBA" id="ARBA00005495"/>
    </source>
</evidence>
<evidence type="ECO:0000313" key="5">
    <source>
        <dbReference type="EMBL" id="GAD02227.1"/>
    </source>
</evidence>
<dbReference type="STRING" id="1331007.AALB_2307"/>
<dbReference type="GO" id="GO:0046872">
    <property type="term" value="F:metal ion binding"/>
    <property type="evidence" value="ECO:0007669"/>
    <property type="project" value="UniProtKB-KW"/>
</dbReference>
<organism evidence="5 6">
    <name type="scientific">Agarivorans albus MKT 106</name>
    <dbReference type="NCBI Taxonomy" id="1331007"/>
    <lineage>
        <taxon>Bacteria</taxon>
        <taxon>Pseudomonadati</taxon>
        <taxon>Pseudomonadota</taxon>
        <taxon>Gammaproteobacteria</taxon>
        <taxon>Alteromonadales</taxon>
        <taxon>Alteromonadaceae</taxon>
        <taxon>Agarivorans</taxon>
    </lineage>
</organism>
<keyword evidence="2" id="KW-0479">Metal-binding</keyword>
<dbReference type="Pfam" id="PF04828">
    <property type="entry name" value="GFA"/>
    <property type="match status" value="1"/>
</dbReference>
<dbReference type="AlphaFoldDB" id="R9PLI9"/>
<feature type="domain" description="CENP-V/GFA" evidence="4">
    <location>
        <begin position="5"/>
        <end position="120"/>
    </location>
</feature>
<proteinExistence type="inferred from homology"/>
<dbReference type="RefSeq" id="WP_016401995.1">
    <property type="nucleotide sequence ID" value="NZ_BARX01000014.1"/>
</dbReference>
<dbReference type="InterPro" id="IPR006913">
    <property type="entry name" value="CENP-V/GFA"/>
</dbReference>
<gene>
    <name evidence="5" type="ORF">AALB_2307</name>
</gene>
<dbReference type="Gene3D" id="2.170.150.70">
    <property type="match status" value="1"/>
</dbReference>
<name>R9PLI9_AGAAL</name>
<dbReference type="SUPFAM" id="SSF51316">
    <property type="entry name" value="Mss4-like"/>
    <property type="match status" value="1"/>
</dbReference>
<protein>
    <submittedName>
        <fullName evidence="5">Gfa-like protein</fullName>
    </submittedName>
</protein>
<sequence>MAQHYQGQCHCGAVKFSLRTSLESALRCNCSLCRRKGAVMLTAEEDSFELLQGEQALSLYQWNTQIAKHYFCKHCGIYTFHNPRSAPELTRVNAGCLEGVDPLSLTVSLVKGAELSTEPK</sequence>
<comment type="caution">
    <text evidence="5">The sequence shown here is derived from an EMBL/GenBank/DDBJ whole genome shotgun (WGS) entry which is preliminary data.</text>
</comment>
<evidence type="ECO:0000256" key="2">
    <source>
        <dbReference type="ARBA" id="ARBA00022723"/>
    </source>
</evidence>